<reference evidence="2" key="1">
    <citation type="journal article" date="2019" name="Int. J. Syst. Evol. Microbiol.">
        <title>The Global Catalogue of Microorganisms (GCM) 10K type strain sequencing project: providing services to taxonomists for standard genome sequencing and annotation.</title>
        <authorList>
            <consortium name="The Broad Institute Genomics Platform"/>
            <consortium name="The Broad Institute Genome Sequencing Center for Infectious Disease"/>
            <person name="Wu L."/>
            <person name="Ma J."/>
        </authorList>
    </citation>
    <scope>NUCLEOTIDE SEQUENCE [LARGE SCALE GENOMIC DNA]</scope>
    <source>
        <strain evidence="2">CGMCC 1.12286</strain>
    </source>
</reference>
<accession>A0ABW4JNW6</accession>
<proteinExistence type="predicted"/>
<dbReference type="RefSeq" id="WP_377945724.1">
    <property type="nucleotide sequence ID" value="NZ_JBHUCX010000099.1"/>
</dbReference>
<protein>
    <submittedName>
        <fullName evidence="1">YabP/YqfC family sporulation protein</fullName>
    </submittedName>
</protein>
<dbReference type="Proteomes" id="UP001597079">
    <property type="component" value="Unassembled WGS sequence"/>
</dbReference>
<sequence>MPRWKQRLKQSAADMLKLPPDALLDVPRITCVDGKNVVVENAGGLLKVEAEQVLLNLGKEILIIRGRDFEVTLVTEREVHLSGAVNQIEFVRDGRGAP</sequence>
<evidence type="ECO:0000313" key="1">
    <source>
        <dbReference type="EMBL" id="MFD1677809.1"/>
    </source>
</evidence>
<gene>
    <name evidence="1" type="ORF">ACFSB2_24400</name>
</gene>
<organism evidence="1 2">
    <name type="scientific">Alicyclobacillus fodiniaquatilis</name>
    <dbReference type="NCBI Taxonomy" id="1661150"/>
    <lineage>
        <taxon>Bacteria</taxon>
        <taxon>Bacillati</taxon>
        <taxon>Bacillota</taxon>
        <taxon>Bacilli</taxon>
        <taxon>Bacillales</taxon>
        <taxon>Alicyclobacillaceae</taxon>
        <taxon>Alicyclobacillus</taxon>
    </lineage>
</organism>
<name>A0ABW4JNW6_9BACL</name>
<evidence type="ECO:0000313" key="2">
    <source>
        <dbReference type="Proteomes" id="UP001597079"/>
    </source>
</evidence>
<comment type="caution">
    <text evidence="1">The sequence shown here is derived from an EMBL/GenBank/DDBJ whole genome shotgun (WGS) entry which is preliminary data.</text>
</comment>
<dbReference type="EMBL" id="JBHUCX010000099">
    <property type="protein sequence ID" value="MFD1677809.1"/>
    <property type="molecule type" value="Genomic_DNA"/>
</dbReference>
<dbReference type="Pfam" id="PF07873">
    <property type="entry name" value="YabP"/>
    <property type="match status" value="1"/>
</dbReference>
<dbReference type="InterPro" id="IPR022476">
    <property type="entry name" value="Spore_YabP/YqfC"/>
</dbReference>
<keyword evidence="2" id="KW-1185">Reference proteome</keyword>